<evidence type="ECO:0000313" key="3">
    <source>
        <dbReference type="Proteomes" id="UP001430193"/>
    </source>
</evidence>
<reference evidence="2" key="1">
    <citation type="submission" date="2020-10" db="EMBL/GenBank/DDBJ databases">
        <title>Phylogeny of dyella-like bacteria.</title>
        <authorList>
            <person name="Fu J."/>
        </authorList>
    </citation>
    <scope>NUCLEOTIDE SEQUENCE</scope>
    <source>
        <strain evidence="2">DHON07</strain>
    </source>
</reference>
<dbReference type="Proteomes" id="UP001430193">
    <property type="component" value="Unassembled WGS sequence"/>
</dbReference>
<evidence type="ECO:0000256" key="1">
    <source>
        <dbReference type="SAM" id="Phobius"/>
    </source>
</evidence>
<dbReference type="EMBL" id="JADIKF010000040">
    <property type="protein sequence ID" value="MBM7131289.1"/>
    <property type="molecule type" value="Genomic_DNA"/>
</dbReference>
<keyword evidence="1" id="KW-0812">Transmembrane</keyword>
<organism evidence="2 3">
    <name type="scientific">Dyella mobilis</name>
    <dbReference type="NCBI Taxonomy" id="1849582"/>
    <lineage>
        <taxon>Bacteria</taxon>
        <taxon>Pseudomonadati</taxon>
        <taxon>Pseudomonadota</taxon>
        <taxon>Gammaproteobacteria</taxon>
        <taxon>Lysobacterales</taxon>
        <taxon>Rhodanobacteraceae</taxon>
        <taxon>Dyella</taxon>
    </lineage>
</organism>
<proteinExistence type="predicted"/>
<gene>
    <name evidence="2" type="ORF">ISS99_17315</name>
</gene>
<protein>
    <submittedName>
        <fullName evidence="2">Uncharacterized protein</fullName>
    </submittedName>
</protein>
<name>A0ABS2KJE5_9GAMM</name>
<keyword evidence="3" id="KW-1185">Reference proteome</keyword>
<keyword evidence="1" id="KW-0472">Membrane</keyword>
<feature type="transmembrane region" description="Helical" evidence="1">
    <location>
        <begin position="44"/>
        <end position="68"/>
    </location>
</feature>
<evidence type="ECO:0000313" key="2">
    <source>
        <dbReference type="EMBL" id="MBM7131289.1"/>
    </source>
</evidence>
<accession>A0ABS2KJE5</accession>
<keyword evidence="1" id="KW-1133">Transmembrane helix</keyword>
<dbReference type="RefSeq" id="WP_204632876.1">
    <property type="nucleotide sequence ID" value="NZ_BSOC01000005.1"/>
</dbReference>
<sequence>MWQTTHLFSGHGAFHLVPVLRAMHWPAMHALLTRLFSRAAMETLLLASATLLFVLACLGFILVTVSYAH</sequence>
<comment type="caution">
    <text evidence="2">The sequence shown here is derived from an EMBL/GenBank/DDBJ whole genome shotgun (WGS) entry which is preliminary data.</text>
</comment>